<dbReference type="CDD" id="cd19990">
    <property type="entry name" value="PBP1_GABAb_receptor_plant"/>
    <property type="match status" value="1"/>
</dbReference>
<keyword evidence="20" id="KW-1185">Reference proteome</keyword>
<dbReference type="GO" id="GO:0016020">
    <property type="term" value="C:membrane"/>
    <property type="evidence" value="ECO:0007669"/>
    <property type="project" value="UniProtKB-SubCell"/>
</dbReference>
<feature type="transmembrane region" description="Helical" evidence="17">
    <location>
        <begin position="843"/>
        <end position="866"/>
    </location>
</feature>
<evidence type="ECO:0000256" key="11">
    <source>
        <dbReference type="ARBA" id="ARBA00023180"/>
    </source>
</evidence>
<evidence type="ECO:0000256" key="2">
    <source>
        <dbReference type="ARBA" id="ARBA00008685"/>
    </source>
</evidence>
<dbReference type="Gene3D" id="3.40.50.2300">
    <property type="match status" value="1"/>
</dbReference>
<dbReference type="InterPro" id="IPR044440">
    <property type="entry name" value="GABAb_receptor_plant_PBP1"/>
</dbReference>
<comment type="similarity">
    <text evidence="2 15">Belongs to the glutamate-gated ion channel (TC 1.A.10.1) family.</text>
</comment>
<evidence type="ECO:0000256" key="6">
    <source>
        <dbReference type="ARBA" id="ARBA00022729"/>
    </source>
</evidence>
<evidence type="ECO:0000256" key="5">
    <source>
        <dbReference type="ARBA" id="ARBA00022692"/>
    </source>
</evidence>
<comment type="subunit">
    <text evidence="3">May form heteromers.</text>
</comment>
<evidence type="ECO:0000313" key="20">
    <source>
        <dbReference type="Proteomes" id="UP000796880"/>
    </source>
</evidence>
<gene>
    <name evidence="19" type="ORF">FNV43_RR11319</name>
</gene>
<keyword evidence="13 15" id="KW-0407">Ion channel</keyword>
<dbReference type="InterPro" id="IPR015683">
    <property type="entry name" value="Ionotropic_Glu_rcpt"/>
</dbReference>
<evidence type="ECO:0000256" key="12">
    <source>
        <dbReference type="ARBA" id="ARBA00023286"/>
    </source>
</evidence>
<evidence type="ECO:0000256" key="15">
    <source>
        <dbReference type="PIRNR" id="PIRNR037090"/>
    </source>
</evidence>
<dbReference type="PANTHER" id="PTHR34836">
    <property type="entry name" value="OS06G0188250 PROTEIN"/>
    <property type="match status" value="1"/>
</dbReference>
<evidence type="ECO:0000256" key="1">
    <source>
        <dbReference type="ARBA" id="ARBA00004141"/>
    </source>
</evidence>
<evidence type="ECO:0000256" key="10">
    <source>
        <dbReference type="ARBA" id="ARBA00023170"/>
    </source>
</evidence>
<dbReference type="InterPro" id="IPR001828">
    <property type="entry name" value="ANF_lig-bd_rcpt"/>
</dbReference>
<dbReference type="InterPro" id="IPR019594">
    <property type="entry name" value="Glu/Gly-bd"/>
</dbReference>
<organism evidence="19 20">
    <name type="scientific">Rhamnella rubrinervis</name>
    <dbReference type="NCBI Taxonomy" id="2594499"/>
    <lineage>
        <taxon>Eukaryota</taxon>
        <taxon>Viridiplantae</taxon>
        <taxon>Streptophyta</taxon>
        <taxon>Embryophyta</taxon>
        <taxon>Tracheophyta</taxon>
        <taxon>Spermatophyta</taxon>
        <taxon>Magnoliopsida</taxon>
        <taxon>eudicotyledons</taxon>
        <taxon>Gunneridae</taxon>
        <taxon>Pentapetalae</taxon>
        <taxon>rosids</taxon>
        <taxon>fabids</taxon>
        <taxon>Rosales</taxon>
        <taxon>Rhamnaceae</taxon>
        <taxon>rhamnoid group</taxon>
        <taxon>Rhamneae</taxon>
        <taxon>Rhamnella</taxon>
    </lineage>
</organism>
<dbReference type="FunFam" id="1.10.287.70:FF:000037">
    <property type="entry name" value="Glutamate receptor"/>
    <property type="match status" value="1"/>
</dbReference>
<reference evidence="19" key="1">
    <citation type="submission" date="2020-03" db="EMBL/GenBank/DDBJ databases">
        <title>A high-quality chromosome-level genome assembly of a woody plant with both climbing and erect habits, Rhamnella rubrinervis.</title>
        <authorList>
            <person name="Lu Z."/>
            <person name="Yang Y."/>
            <person name="Zhu X."/>
            <person name="Sun Y."/>
        </authorList>
    </citation>
    <scope>NUCLEOTIDE SEQUENCE</scope>
    <source>
        <strain evidence="19">BYM</strain>
        <tissue evidence="19">Leaf</tissue>
    </source>
</reference>
<accession>A0A8K0H5M0</accession>
<comment type="caution">
    <text evidence="19">The sequence shown here is derived from an EMBL/GenBank/DDBJ whole genome shotgun (WGS) entry which is preliminary data.</text>
</comment>
<dbReference type="FunFam" id="3.40.190.10:FF:000103">
    <property type="entry name" value="Glutamate receptor"/>
    <property type="match status" value="1"/>
</dbReference>
<dbReference type="Gene3D" id="3.40.190.10">
    <property type="entry name" value="Periplasmic binding protein-like II"/>
    <property type="match status" value="2"/>
</dbReference>
<dbReference type="InterPro" id="IPR028082">
    <property type="entry name" value="Peripla_BP_I"/>
</dbReference>
<feature type="domain" description="Ionotropic glutamate receptor C-terminal" evidence="18">
    <location>
        <begin position="471"/>
        <end position="822"/>
    </location>
</feature>
<keyword evidence="16" id="KW-1015">Disulfide bond</keyword>
<dbReference type="SMART" id="SM00079">
    <property type="entry name" value="PBPe"/>
    <property type="match status" value="1"/>
</dbReference>
<keyword evidence="5 17" id="KW-0812">Transmembrane</keyword>
<dbReference type="Pfam" id="PF01094">
    <property type="entry name" value="ANF_receptor"/>
    <property type="match status" value="1"/>
</dbReference>
<keyword evidence="6" id="KW-0732">Signal</keyword>
<dbReference type="Pfam" id="PF10613">
    <property type="entry name" value="Lig_chan-Glu_bd"/>
    <property type="match status" value="1"/>
</dbReference>
<comment type="subcellular location">
    <subcellularLocation>
        <location evidence="1">Membrane</location>
        <topology evidence="1">Multi-pass membrane protein</topology>
    </subcellularLocation>
</comment>
<comment type="function">
    <text evidence="14">Glutamate-gated receptor that probably acts as a non-selective cation channel. May be involved in light-signal transduction and calcium homeostasis via the regulation of calcium influx into cells.</text>
</comment>
<dbReference type="SUPFAM" id="SSF53850">
    <property type="entry name" value="Periplasmic binding protein-like II"/>
    <property type="match status" value="1"/>
</dbReference>
<evidence type="ECO:0000256" key="17">
    <source>
        <dbReference type="SAM" id="Phobius"/>
    </source>
</evidence>
<dbReference type="SUPFAM" id="SSF53822">
    <property type="entry name" value="Periplasmic binding protein-like I"/>
    <property type="match status" value="1"/>
</dbReference>
<dbReference type="PANTHER" id="PTHR34836:SF1">
    <property type="entry name" value="OS09G0428600 PROTEIN"/>
    <property type="match status" value="1"/>
</dbReference>
<dbReference type="AlphaFoldDB" id="A0A8K0H5M0"/>
<protein>
    <recommendedName>
        <fullName evidence="15">Glutamate receptor</fullName>
    </recommendedName>
</protein>
<dbReference type="GO" id="GO:0015276">
    <property type="term" value="F:ligand-gated monoatomic ion channel activity"/>
    <property type="evidence" value="ECO:0007669"/>
    <property type="project" value="InterPro"/>
</dbReference>
<dbReference type="InterPro" id="IPR017103">
    <property type="entry name" value="Iontropic_Glu_rcpt_pln"/>
</dbReference>
<keyword evidence="10 15" id="KW-0675">Receptor</keyword>
<proteinExistence type="inferred from homology"/>
<evidence type="ECO:0000256" key="4">
    <source>
        <dbReference type="ARBA" id="ARBA00022448"/>
    </source>
</evidence>
<dbReference type="CDD" id="cd13686">
    <property type="entry name" value="GluR_Plant"/>
    <property type="match status" value="1"/>
</dbReference>
<evidence type="ECO:0000256" key="8">
    <source>
        <dbReference type="ARBA" id="ARBA00023065"/>
    </source>
</evidence>
<comment type="function">
    <text evidence="15">Glutamate-gated receptor that probably acts as non-selective cation channel.</text>
</comment>
<feature type="disulfide bond" evidence="16">
    <location>
        <begin position="770"/>
        <end position="826"/>
    </location>
</feature>
<evidence type="ECO:0000256" key="3">
    <source>
        <dbReference type="ARBA" id="ARBA00011095"/>
    </source>
</evidence>
<dbReference type="InterPro" id="IPR001320">
    <property type="entry name" value="Iontro_rcpt_C"/>
</dbReference>
<keyword evidence="7 17" id="KW-1133">Transmembrane helix</keyword>
<evidence type="ECO:0000259" key="18">
    <source>
        <dbReference type="SMART" id="SM00079"/>
    </source>
</evidence>
<evidence type="ECO:0000256" key="14">
    <source>
        <dbReference type="ARBA" id="ARBA00049638"/>
    </source>
</evidence>
<evidence type="ECO:0000256" key="7">
    <source>
        <dbReference type="ARBA" id="ARBA00022989"/>
    </source>
</evidence>
<feature type="transmembrane region" description="Helical" evidence="17">
    <location>
        <begin position="598"/>
        <end position="620"/>
    </location>
</feature>
<dbReference type="OrthoDB" id="5984008at2759"/>
<keyword evidence="4 15" id="KW-0813">Transport</keyword>
<keyword evidence="8 15" id="KW-0406">Ion transport</keyword>
<dbReference type="EMBL" id="VOIH02000005">
    <property type="protein sequence ID" value="KAF3446140.1"/>
    <property type="molecule type" value="Genomic_DNA"/>
</dbReference>
<name>A0A8K0H5M0_9ROSA</name>
<keyword evidence="12 15" id="KW-1071">Ligand-gated ion channel</keyword>
<dbReference type="Gene3D" id="1.10.287.70">
    <property type="match status" value="1"/>
</dbReference>
<dbReference type="FunFam" id="3.40.50.2300:FF:000169">
    <property type="entry name" value="Glutamate receptor"/>
    <property type="match status" value="1"/>
</dbReference>
<evidence type="ECO:0000256" key="16">
    <source>
        <dbReference type="PIRSR" id="PIRSR037090-50"/>
    </source>
</evidence>
<dbReference type="PIRSF" id="PIRSF037090">
    <property type="entry name" value="Iontro_Glu-like_rcpt_pln"/>
    <property type="match status" value="1"/>
</dbReference>
<dbReference type="Pfam" id="PF00060">
    <property type="entry name" value="Lig_chan"/>
    <property type="match status" value="1"/>
</dbReference>
<feature type="transmembrane region" description="Helical" evidence="17">
    <location>
        <begin position="662"/>
        <end position="686"/>
    </location>
</feature>
<keyword evidence="9 15" id="KW-0472">Membrane</keyword>
<sequence>MIKNPANIYVLSVIFLLSVSTPGIVLLVWAKNNTTAIIQVNVGVVLSLDSWIGKMRLSSFNMGLSDFYAFNAHYRTRLLLHTRDPKGDVVAAAAAAVDLIKNVQVQAIVGPATSMEAAFVIELGDKARVPIISFSATSPSLTSIRSPYFFRVAKNDSSQVKAISAVVQAFGWREAVPIYVNNEFGEGIIPYLTDALQEVDTRVPYRSVISPNATDETILAELKNLMTMQTRVFIVHMTYALGSRLFTKANEIGMMNKGYVWIMTDGITNFIDSLNSSVIDSMQGVLGVRSYFPETKLLDNFTERWKIQFQRDNPSILNAELDISGLWGYDAAFALAMTVEDVFGSGTNANFSFQNMNNDSASPTDLETFGVSQNGPEIAQALSSKMFKGLAGDFRLVDGQLQSSIYEITNVNGRRRKGIGFWTLQTGLEKILNSTNSTTKYSTANTSLSPILWPGDSSAPKGWEIPIKGKRLRIGVPVKNGFLEFVNVTYDPSTNEAKNVTGYSIDVFKAVLRELPYSLPHDFVPFAMPNGTSSGTYSEFVYQVFLKKYDAAVGDITIRASRSLYVDFTLPYTESGVSMIVPIKDYKRKDAWAFLKPLTWDLWVTTGCFFIFIGFVVWVLEHRINEDFRGPPLHQIGTSFWFSFSTMVFAHRERVVSNQARFVVIVWCFVVLILTQSYTASLTSLLTVQQLQPTVTDVNQLLKTKQNVGYQRGSFVYDILKELGFEDSNLKIYNSPEELYQLFTNKSRDDSVAAAFDETTYLKPFLAKYCSRYIMVEPTFKANGFAFVFPRGSSLVGDVSRAILNVTEGEKMKQIENAWFVVKTNCPDSTTEVSSSSLGLNSFWGLFVIAGISSLLALVIYAAVFLHEHRQIFMSFDSETSIWGRIRVMYRMFDQKDLSFHTSKKTTTDEQQDRRNSCLDGVQDHVMDVIDASRNTNCPPSPSNHSNQS</sequence>
<keyword evidence="11" id="KW-0325">Glycoprotein</keyword>
<feature type="transmembrane region" description="Helical" evidence="17">
    <location>
        <begin position="7"/>
        <end position="30"/>
    </location>
</feature>
<evidence type="ECO:0000256" key="9">
    <source>
        <dbReference type="ARBA" id="ARBA00023136"/>
    </source>
</evidence>
<dbReference type="Proteomes" id="UP000796880">
    <property type="component" value="Unassembled WGS sequence"/>
</dbReference>
<evidence type="ECO:0000256" key="13">
    <source>
        <dbReference type="ARBA" id="ARBA00023303"/>
    </source>
</evidence>
<evidence type="ECO:0000313" key="19">
    <source>
        <dbReference type="EMBL" id="KAF3446140.1"/>
    </source>
</evidence>